<keyword evidence="4" id="KW-1185">Reference proteome</keyword>
<sequence>MYDRILVPTDGSTGTARTLEHAASIANAFDASVDVLYVLDERMYQAASEDATEDVIRSLEEEGDRAIDDAVTRLEDDGVEATGHLERGIPYRDIIAFSEDNAVDLIVMGTHGRSGRDRLAKMGSVTDRVVKNADVPVMVVDIEA</sequence>
<dbReference type="GeneID" id="36512246"/>
<dbReference type="InterPro" id="IPR006015">
    <property type="entry name" value="Universal_stress_UspA"/>
</dbReference>
<evidence type="ECO:0000313" key="3">
    <source>
        <dbReference type="EMBL" id="AWB27475.1"/>
    </source>
</evidence>
<dbReference type="Proteomes" id="UP000244727">
    <property type="component" value="Chromosome"/>
</dbReference>
<dbReference type="PIRSF" id="PIRSF006276">
    <property type="entry name" value="UspA"/>
    <property type="match status" value="1"/>
</dbReference>
<dbReference type="InterPro" id="IPR006016">
    <property type="entry name" value="UspA"/>
</dbReference>
<accession>A0A2R4X118</accession>
<evidence type="ECO:0000313" key="4">
    <source>
        <dbReference type="Proteomes" id="UP000244727"/>
    </source>
</evidence>
<gene>
    <name evidence="3" type="ORF">HARCEL1_07025</name>
</gene>
<dbReference type="PANTHER" id="PTHR46268">
    <property type="entry name" value="STRESS RESPONSE PROTEIN NHAX"/>
    <property type="match status" value="1"/>
</dbReference>
<protein>
    <submittedName>
        <fullName evidence="3">Universal stress protein</fullName>
    </submittedName>
</protein>
<dbReference type="InterPro" id="IPR014729">
    <property type="entry name" value="Rossmann-like_a/b/a_fold"/>
</dbReference>
<dbReference type="Gene3D" id="3.40.50.620">
    <property type="entry name" value="HUPs"/>
    <property type="match status" value="1"/>
</dbReference>
<dbReference type="PRINTS" id="PR01438">
    <property type="entry name" value="UNVRSLSTRESS"/>
</dbReference>
<dbReference type="SUPFAM" id="SSF52402">
    <property type="entry name" value="Adenine nucleotide alpha hydrolases-like"/>
    <property type="match status" value="1"/>
</dbReference>
<dbReference type="PANTHER" id="PTHR46268:SF6">
    <property type="entry name" value="UNIVERSAL STRESS PROTEIN UP12"/>
    <property type="match status" value="1"/>
</dbReference>
<dbReference type="Pfam" id="PF00582">
    <property type="entry name" value="Usp"/>
    <property type="match status" value="1"/>
</dbReference>
<dbReference type="EMBL" id="CP028858">
    <property type="protein sequence ID" value="AWB27475.1"/>
    <property type="molecule type" value="Genomic_DNA"/>
</dbReference>
<name>A0A2R4X118_9EURY</name>
<organism evidence="3 4">
    <name type="scientific">Halococcoides cellulosivorans</name>
    <dbReference type="NCBI Taxonomy" id="1679096"/>
    <lineage>
        <taxon>Archaea</taxon>
        <taxon>Methanobacteriati</taxon>
        <taxon>Methanobacteriota</taxon>
        <taxon>Stenosarchaea group</taxon>
        <taxon>Halobacteria</taxon>
        <taxon>Halobacteriales</taxon>
        <taxon>Haloarculaceae</taxon>
        <taxon>Halococcoides</taxon>
    </lineage>
</organism>
<dbReference type="AlphaFoldDB" id="A0A2R4X118"/>
<evidence type="ECO:0000256" key="1">
    <source>
        <dbReference type="ARBA" id="ARBA00008791"/>
    </source>
</evidence>
<reference evidence="3 4" key="1">
    <citation type="submission" date="2018-04" db="EMBL/GenBank/DDBJ databases">
        <title>Halococcoides cellulosivorans gen. nov., sp. nov., an extremely halophilic cellulose-utilizing haloarchaeon from hypersaline lakes.</title>
        <authorList>
            <person name="Sorokin D.Y."/>
            <person name="Toshchakov S.V."/>
            <person name="Samarov N.I."/>
            <person name="Korzhenkov A."/>
            <person name="Kublanov I.V."/>
        </authorList>
    </citation>
    <scope>NUCLEOTIDE SEQUENCE [LARGE SCALE GENOMIC DNA]</scope>
    <source>
        <strain evidence="3 4">HArcel1</strain>
    </source>
</reference>
<proteinExistence type="inferred from homology"/>
<evidence type="ECO:0000259" key="2">
    <source>
        <dbReference type="Pfam" id="PF00582"/>
    </source>
</evidence>
<dbReference type="CDD" id="cd00293">
    <property type="entry name" value="USP-like"/>
    <property type="match status" value="1"/>
</dbReference>
<dbReference type="RefSeq" id="WP_108381844.1">
    <property type="nucleotide sequence ID" value="NZ_CP028858.1"/>
</dbReference>
<dbReference type="KEGG" id="harc:HARCEL1_07025"/>
<feature type="domain" description="UspA" evidence="2">
    <location>
        <begin position="1"/>
        <end position="140"/>
    </location>
</feature>
<comment type="similarity">
    <text evidence="1">Belongs to the universal stress protein A family.</text>
</comment>